<evidence type="ECO:0000313" key="1">
    <source>
        <dbReference type="EMBL" id="AYQ72987.1"/>
    </source>
</evidence>
<evidence type="ECO:0000313" key="2">
    <source>
        <dbReference type="Proteomes" id="UP000269097"/>
    </source>
</evidence>
<dbReference type="Proteomes" id="UP000269097">
    <property type="component" value="Chromosome"/>
</dbReference>
<keyword evidence="2" id="KW-1185">Reference proteome</keyword>
<gene>
    <name evidence="1" type="ORF">EAV92_10680</name>
</gene>
<proteinExistence type="predicted"/>
<dbReference type="EMBL" id="CP033433">
    <property type="protein sequence ID" value="AYQ72987.1"/>
    <property type="molecule type" value="Genomic_DNA"/>
</dbReference>
<dbReference type="AlphaFoldDB" id="A0A3G3JYQ7"/>
<accession>A0A3G3JYQ7</accession>
<dbReference type="KEGG" id="coh:EAV92_10680"/>
<sequence>MAEIWFGELRVGTVSSSSGIYAGSNKLAKYSHTSKQNQAFGTVNGQQCSVMGIVNVLDDLDETDMEWHGKKTIR</sequence>
<organism evidence="1 2">
    <name type="scientific">Cohnella candidum</name>
    <dbReference type="NCBI Taxonomy" id="2674991"/>
    <lineage>
        <taxon>Bacteria</taxon>
        <taxon>Bacillati</taxon>
        <taxon>Bacillota</taxon>
        <taxon>Bacilli</taxon>
        <taxon>Bacillales</taxon>
        <taxon>Paenibacillaceae</taxon>
        <taxon>Cohnella</taxon>
    </lineage>
</organism>
<reference evidence="1 2" key="1">
    <citation type="submission" date="2018-10" db="EMBL/GenBank/DDBJ databases">
        <title>Genome Sequence of Cohnella sp.</title>
        <authorList>
            <person name="Srinivasan S."/>
            <person name="Kim M.K."/>
        </authorList>
    </citation>
    <scope>NUCLEOTIDE SEQUENCE [LARGE SCALE GENOMIC DNA]</scope>
    <source>
        <strain evidence="1 2">18JY8-7</strain>
    </source>
</reference>
<name>A0A3G3JYQ7_9BACL</name>
<protein>
    <submittedName>
        <fullName evidence="1">Uncharacterized protein</fullName>
    </submittedName>
</protein>
<dbReference type="RefSeq" id="WP_123041069.1">
    <property type="nucleotide sequence ID" value="NZ_CP033433.1"/>
</dbReference>